<name>A0A2C9WFB4_MANES</name>
<proteinExistence type="predicted"/>
<accession>A0A2C9WFB4</accession>
<feature type="region of interest" description="Disordered" evidence="1">
    <location>
        <begin position="79"/>
        <end position="99"/>
    </location>
</feature>
<organism evidence="2">
    <name type="scientific">Manihot esculenta</name>
    <name type="common">Cassava</name>
    <name type="synonym">Jatropha manihot</name>
    <dbReference type="NCBI Taxonomy" id="3983"/>
    <lineage>
        <taxon>Eukaryota</taxon>
        <taxon>Viridiplantae</taxon>
        <taxon>Streptophyta</taxon>
        <taxon>Embryophyta</taxon>
        <taxon>Tracheophyta</taxon>
        <taxon>Spermatophyta</taxon>
        <taxon>Magnoliopsida</taxon>
        <taxon>eudicotyledons</taxon>
        <taxon>Gunneridae</taxon>
        <taxon>Pentapetalae</taxon>
        <taxon>rosids</taxon>
        <taxon>fabids</taxon>
        <taxon>Malpighiales</taxon>
        <taxon>Euphorbiaceae</taxon>
        <taxon>Crotonoideae</taxon>
        <taxon>Manihoteae</taxon>
        <taxon>Manihot</taxon>
    </lineage>
</organism>
<evidence type="ECO:0000313" key="2">
    <source>
        <dbReference type="EMBL" id="OAY58023.1"/>
    </source>
</evidence>
<evidence type="ECO:0000256" key="1">
    <source>
        <dbReference type="SAM" id="MobiDB-lite"/>
    </source>
</evidence>
<gene>
    <name evidence="2" type="ORF">MANES_02G143600</name>
</gene>
<protein>
    <submittedName>
        <fullName evidence="2">Uncharacterized protein</fullName>
    </submittedName>
</protein>
<feature type="compositionally biased region" description="Basic and acidic residues" evidence="1">
    <location>
        <begin position="89"/>
        <end position="99"/>
    </location>
</feature>
<dbReference type="EMBL" id="CM004388">
    <property type="protein sequence ID" value="OAY58023.1"/>
    <property type="molecule type" value="Genomic_DNA"/>
</dbReference>
<dbReference type="AlphaFoldDB" id="A0A2C9WFB4"/>
<reference evidence="2" key="1">
    <citation type="submission" date="2016-02" db="EMBL/GenBank/DDBJ databases">
        <title>WGS assembly of Manihot esculenta.</title>
        <authorList>
            <person name="Bredeson J.V."/>
            <person name="Prochnik S.E."/>
            <person name="Lyons J.B."/>
            <person name="Schmutz J."/>
            <person name="Grimwood J."/>
            <person name="Vrebalov J."/>
            <person name="Bart R.S."/>
            <person name="Amuge T."/>
            <person name="Ferguson M.E."/>
            <person name="Green R."/>
            <person name="Putnam N."/>
            <person name="Stites J."/>
            <person name="Rounsley S."/>
            <person name="Rokhsar D.S."/>
        </authorList>
    </citation>
    <scope>NUCLEOTIDE SEQUENCE [LARGE SCALE GENOMIC DNA]</scope>
    <source>
        <tissue evidence="2">Leaf</tissue>
    </source>
</reference>
<sequence length="99" mass="11572">MKAWFLRWLHHDDYELTATLLIACFFYLHHLLLNNCGILDLPPFQATDSGKIQCSKSCCCFLFSMETNYQESSAFVSHNSHGLRTRKGREKERMVGKRK</sequence>